<evidence type="ECO:0000256" key="2">
    <source>
        <dbReference type="SAM" id="MobiDB-lite"/>
    </source>
</evidence>
<name>A0ABP0FU00_CLALP</name>
<evidence type="ECO:0000313" key="3">
    <source>
        <dbReference type="EMBL" id="CAK8683108.1"/>
    </source>
</evidence>
<dbReference type="PRINTS" id="PR00081">
    <property type="entry name" value="GDHRDH"/>
</dbReference>
<gene>
    <name evidence="3" type="ORF">CVLEPA_LOCUS14212</name>
</gene>
<dbReference type="Pfam" id="PF00106">
    <property type="entry name" value="adh_short"/>
    <property type="match status" value="1"/>
</dbReference>
<accession>A0ABP0FU00</accession>
<dbReference type="SUPFAM" id="SSF51735">
    <property type="entry name" value="NAD(P)-binding Rossmann-fold domains"/>
    <property type="match status" value="1"/>
</dbReference>
<organism evidence="3 4">
    <name type="scientific">Clavelina lepadiformis</name>
    <name type="common">Light-bulb sea squirt</name>
    <name type="synonym">Ascidia lepadiformis</name>
    <dbReference type="NCBI Taxonomy" id="159417"/>
    <lineage>
        <taxon>Eukaryota</taxon>
        <taxon>Metazoa</taxon>
        <taxon>Chordata</taxon>
        <taxon>Tunicata</taxon>
        <taxon>Ascidiacea</taxon>
        <taxon>Aplousobranchia</taxon>
        <taxon>Clavelinidae</taxon>
        <taxon>Clavelina</taxon>
    </lineage>
</organism>
<dbReference type="PANTHER" id="PTHR43157:SF31">
    <property type="entry name" value="PHOSPHATIDYLINOSITOL-GLYCAN BIOSYNTHESIS CLASS F PROTEIN"/>
    <property type="match status" value="1"/>
</dbReference>
<evidence type="ECO:0000313" key="4">
    <source>
        <dbReference type="Proteomes" id="UP001642483"/>
    </source>
</evidence>
<evidence type="ECO:0000256" key="1">
    <source>
        <dbReference type="ARBA" id="ARBA00023002"/>
    </source>
</evidence>
<keyword evidence="1" id="KW-0560">Oxidoreductase</keyword>
<keyword evidence="4" id="KW-1185">Reference proteome</keyword>
<reference evidence="3 4" key="1">
    <citation type="submission" date="2024-02" db="EMBL/GenBank/DDBJ databases">
        <authorList>
            <person name="Daric V."/>
            <person name="Darras S."/>
        </authorList>
    </citation>
    <scope>NUCLEOTIDE SEQUENCE [LARGE SCALE GENOMIC DNA]</scope>
</reference>
<dbReference type="InterPro" id="IPR002347">
    <property type="entry name" value="SDR_fam"/>
</dbReference>
<dbReference type="PANTHER" id="PTHR43157">
    <property type="entry name" value="PHOSPHATIDYLINOSITOL-GLYCAN BIOSYNTHESIS CLASS F PROTEIN-RELATED"/>
    <property type="match status" value="1"/>
</dbReference>
<proteinExistence type="predicted"/>
<dbReference type="Proteomes" id="UP001642483">
    <property type="component" value="Unassembled WGS sequence"/>
</dbReference>
<sequence>MSVHERTPTASRGWVQSYVRMDSKTVIITGANQGIGYETALDLAGRGARVIMACRRTDAGREARLKIIQEVPDAVVEVRRLDLASFASIYEFARDMKLNEPRLDVLINNAAVMGCPKSRTVEGFDMQMGVNYIGHFLLTELLLDLLKRTGAISAPTRVIIVSSMTHKFGRMKWDDIMHDNNYSPLKMYFQTKLANIYHCLELANRLQGSLVTCNCLHPGMALTSLADHVKQGDGYSCCLRCFFTSCCCCMEKTVYIPPKAAAQTSIYCTIAHELRLVSGSYFNKCAEERLTGHAYNDEAAMRLYDMTMKWIERGTPTISPVHIGESSLNTPAQGRRSIEGIPPEQMQMLRE</sequence>
<dbReference type="EMBL" id="CAWYQH010000096">
    <property type="protein sequence ID" value="CAK8683108.1"/>
    <property type="molecule type" value="Genomic_DNA"/>
</dbReference>
<dbReference type="Gene3D" id="3.40.50.720">
    <property type="entry name" value="NAD(P)-binding Rossmann-like Domain"/>
    <property type="match status" value="1"/>
</dbReference>
<protein>
    <submittedName>
        <fullName evidence="3">Uncharacterized protein</fullName>
    </submittedName>
</protein>
<comment type="caution">
    <text evidence="3">The sequence shown here is derived from an EMBL/GenBank/DDBJ whole genome shotgun (WGS) entry which is preliminary data.</text>
</comment>
<feature type="region of interest" description="Disordered" evidence="2">
    <location>
        <begin position="322"/>
        <end position="351"/>
    </location>
</feature>
<dbReference type="InterPro" id="IPR036291">
    <property type="entry name" value="NAD(P)-bd_dom_sf"/>
</dbReference>